<feature type="transmembrane region" description="Helical" evidence="1">
    <location>
        <begin position="33"/>
        <end position="60"/>
    </location>
</feature>
<feature type="non-terminal residue" evidence="2">
    <location>
        <position position="1"/>
    </location>
</feature>
<proteinExistence type="predicted"/>
<evidence type="ECO:0000313" key="2">
    <source>
        <dbReference type="EMBL" id="KYM79399.1"/>
    </source>
</evidence>
<keyword evidence="1" id="KW-0812">Transmembrane</keyword>
<name>A0A195B5D3_9HYME</name>
<accession>A0A195B5D3</accession>
<evidence type="ECO:0000256" key="1">
    <source>
        <dbReference type="SAM" id="Phobius"/>
    </source>
</evidence>
<keyword evidence="1" id="KW-1133">Transmembrane helix</keyword>
<feature type="transmembrane region" description="Helical" evidence="1">
    <location>
        <begin position="6"/>
        <end position="24"/>
    </location>
</feature>
<protein>
    <submittedName>
        <fullName evidence="2">Uncharacterized protein</fullName>
    </submittedName>
</protein>
<sequence length="105" mass="11502">CAPLTSSHLFVIVGGQLCLVFIYAHRIVPFGKFYLLVLGNCSATFSPAVSCLPLLAVLGLPPAAATNIRPASIFVNYPNLDCTCDPLHGKRNVLKIERRKWYTVK</sequence>
<evidence type="ECO:0000313" key="3">
    <source>
        <dbReference type="Proteomes" id="UP000078540"/>
    </source>
</evidence>
<organism evidence="2 3">
    <name type="scientific">Atta colombica</name>
    <dbReference type="NCBI Taxonomy" id="520822"/>
    <lineage>
        <taxon>Eukaryota</taxon>
        <taxon>Metazoa</taxon>
        <taxon>Ecdysozoa</taxon>
        <taxon>Arthropoda</taxon>
        <taxon>Hexapoda</taxon>
        <taxon>Insecta</taxon>
        <taxon>Pterygota</taxon>
        <taxon>Neoptera</taxon>
        <taxon>Endopterygota</taxon>
        <taxon>Hymenoptera</taxon>
        <taxon>Apocrita</taxon>
        <taxon>Aculeata</taxon>
        <taxon>Formicoidea</taxon>
        <taxon>Formicidae</taxon>
        <taxon>Myrmicinae</taxon>
        <taxon>Atta</taxon>
    </lineage>
</organism>
<dbReference type="Proteomes" id="UP000078540">
    <property type="component" value="Unassembled WGS sequence"/>
</dbReference>
<keyword evidence="1" id="KW-0472">Membrane</keyword>
<reference evidence="2 3" key="1">
    <citation type="submission" date="2015-09" db="EMBL/GenBank/DDBJ databases">
        <title>Atta colombica WGS genome.</title>
        <authorList>
            <person name="Nygaard S."/>
            <person name="Hu H."/>
            <person name="Boomsma J."/>
            <person name="Zhang G."/>
        </authorList>
    </citation>
    <scope>NUCLEOTIDE SEQUENCE [LARGE SCALE GENOMIC DNA]</scope>
    <source>
        <strain evidence="2">Treedump-2</strain>
        <tissue evidence="2">Whole body</tissue>
    </source>
</reference>
<dbReference type="AlphaFoldDB" id="A0A195B5D3"/>
<keyword evidence="3" id="KW-1185">Reference proteome</keyword>
<gene>
    <name evidence="2" type="ORF">ALC53_10194</name>
</gene>
<dbReference type="EMBL" id="KQ976604">
    <property type="protein sequence ID" value="KYM79399.1"/>
    <property type="molecule type" value="Genomic_DNA"/>
</dbReference>